<dbReference type="EMBL" id="UGSC01000001">
    <property type="protein sequence ID" value="SUA68408.1"/>
    <property type="molecule type" value="Genomic_DNA"/>
</dbReference>
<dbReference type="Proteomes" id="UP000254400">
    <property type="component" value="Unassembled WGS sequence"/>
</dbReference>
<proteinExistence type="predicted"/>
<name>A0A378XXL5_PAEPO</name>
<gene>
    <name evidence="1" type="ORF">NCTC10343_01667</name>
</gene>
<organism evidence="1 2">
    <name type="scientific">Paenibacillus polymyxa</name>
    <name type="common">Bacillus polymyxa</name>
    <dbReference type="NCBI Taxonomy" id="1406"/>
    <lineage>
        <taxon>Bacteria</taxon>
        <taxon>Bacillati</taxon>
        <taxon>Bacillota</taxon>
        <taxon>Bacilli</taxon>
        <taxon>Bacillales</taxon>
        <taxon>Paenibacillaceae</taxon>
        <taxon>Paenibacillus</taxon>
    </lineage>
</organism>
<evidence type="ECO:0000313" key="1">
    <source>
        <dbReference type="EMBL" id="SUA68408.1"/>
    </source>
</evidence>
<protein>
    <submittedName>
        <fullName evidence="1">Uncharacterized protein</fullName>
    </submittedName>
</protein>
<reference evidence="1 2" key="1">
    <citation type="submission" date="2018-06" db="EMBL/GenBank/DDBJ databases">
        <authorList>
            <consortium name="Pathogen Informatics"/>
            <person name="Doyle S."/>
        </authorList>
    </citation>
    <scope>NUCLEOTIDE SEQUENCE [LARGE SCALE GENOMIC DNA]</scope>
    <source>
        <strain evidence="1 2">NCTC10343</strain>
    </source>
</reference>
<accession>A0A378XXL5</accession>
<dbReference type="AlphaFoldDB" id="A0A378XXL5"/>
<evidence type="ECO:0000313" key="2">
    <source>
        <dbReference type="Proteomes" id="UP000254400"/>
    </source>
</evidence>
<sequence length="79" mass="9532">MEQYKTSFQHEGKYYEAVAKNYKIFCPDADFSLTIYEVENEELNEIYINPHNIYNLRDCSTTIRTQLNCKGKRIKWIEQ</sequence>